<protein>
    <submittedName>
        <fullName evidence="3">Ketosteroid isomerase homolog</fullName>
    </submittedName>
</protein>
<dbReference type="Proteomes" id="UP000184221">
    <property type="component" value="Unassembled WGS sequence"/>
</dbReference>
<keyword evidence="1" id="KW-0732">Signal</keyword>
<dbReference type="AlphaFoldDB" id="A0A1M5R4F4"/>
<evidence type="ECO:0000259" key="2">
    <source>
        <dbReference type="Pfam" id="PF13474"/>
    </source>
</evidence>
<dbReference type="InterPro" id="IPR037401">
    <property type="entry name" value="SnoaL-like"/>
</dbReference>
<evidence type="ECO:0000313" key="4">
    <source>
        <dbReference type="Proteomes" id="UP000184221"/>
    </source>
</evidence>
<feature type="signal peptide" evidence="1">
    <location>
        <begin position="1"/>
        <end position="29"/>
    </location>
</feature>
<dbReference type="Pfam" id="PF13474">
    <property type="entry name" value="SnoaL_3"/>
    <property type="match status" value="1"/>
</dbReference>
<dbReference type="RefSeq" id="WP_072776985.1">
    <property type="nucleotide sequence ID" value="NZ_FQXC01000002.1"/>
</dbReference>
<evidence type="ECO:0000256" key="1">
    <source>
        <dbReference type="SAM" id="SignalP"/>
    </source>
</evidence>
<proteinExistence type="predicted"/>
<dbReference type="GO" id="GO:0016853">
    <property type="term" value="F:isomerase activity"/>
    <property type="evidence" value="ECO:0007669"/>
    <property type="project" value="UniProtKB-KW"/>
</dbReference>
<dbReference type="OrthoDB" id="953853at2"/>
<name>A0A1M5R4F4_9RHOB</name>
<dbReference type="SUPFAM" id="SSF54427">
    <property type="entry name" value="NTF2-like"/>
    <property type="match status" value="1"/>
</dbReference>
<reference evidence="3 4" key="1">
    <citation type="submission" date="2016-11" db="EMBL/GenBank/DDBJ databases">
        <authorList>
            <person name="Jaros S."/>
            <person name="Januszkiewicz K."/>
            <person name="Wedrychowicz H."/>
        </authorList>
    </citation>
    <scope>NUCLEOTIDE SEQUENCE [LARGE SCALE GENOMIC DNA]</scope>
    <source>
        <strain evidence="3 4">DSM 29431</strain>
    </source>
</reference>
<feature type="domain" description="SnoaL-like" evidence="2">
    <location>
        <begin position="83"/>
        <end position="158"/>
    </location>
</feature>
<sequence>MFEEKKKVAMRGAASALALGVLVAGSAQADDGGAAGVSMVSSAFYAALNDMLAGTPVSNEIAPLWLDADGVTAQHPIGGRDIGLNTLAGAFDGVASLAEGGEIALQDQAIAIFGDTAVETGVETGQATLAGKEIALEYRVTNVYTRTEDGWRMVHHHTDLSAPIIDLLASLHQ</sequence>
<feature type="chain" id="PRO_5012341481" evidence="1">
    <location>
        <begin position="30"/>
        <end position="173"/>
    </location>
</feature>
<dbReference type="Gene3D" id="3.10.450.50">
    <property type="match status" value="1"/>
</dbReference>
<accession>A0A1M5R4F4</accession>
<dbReference type="InterPro" id="IPR032710">
    <property type="entry name" value="NTF2-like_dom_sf"/>
</dbReference>
<keyword evidence="3" id="KW-0413">Isomerase</keyword>
<gene>
    <name evidence="3" type="ORF">SAMN05443551_1609</name>
</gene>
<evidence type="ECO:0000313" key="3">
    <source>
        <dbReference type="EMBL" id="SHH20996.1"/>
    </source>
</evidence>
<organism evidence="3 4">
    <name type="scientific">Marivita hallyeonensis</name>
    <dbReference type="NCBI Taxonomy" id="996342"/>
    <lineage>
        <taxon>Bacteria</taxon>
        <taxon>Pseudomonadati</taxon>
        <taxon>Pseudomonadota</taxon>
        <taxon>Alphaproteobacteria</taxon>
        <taxon>Rhodobacterales</taxon>
        <taxon>Roseobacteraceae</taxon>
        <taxon>Marivita</taxon>
    </lineage>
</organism>
<keyword evidence="4" id="KW-1185">Reference proteome</keyword>
<dbReference type="EMBL" id="FQXC01000002">
    <property type="protein sequence ID" value="SHH20996.1"/>
    <property type="molecule type" value="Genomic_DNA"/>
</dbReference>